<evidence type="ECO:0000313" key="1">
    <source>
        <dbReference type="EMBL" id="MPC52981.1"/>
    </source>
</evidence>
<organism evidence="1 2">
    <name type="scientific">Portunus trituberculatus</name>
    <name type="common">Swimming crab</name>
    <name type="synonym">Neptunus trituberculatus</name>
    <dbReference type="NCBI Taxonomy" id="210409"/>
    <lineage>
        <taxon>Eukaryota</taxon>
        <taxon>Metazoa</taxon>
        <taxon>Ecdysozoa</taxon>
        <taxon>Arthropoda</taxon>
        <taxon>Crustacea</taxon>
        <taxon>Multicrustacea</taxon>
        <taxon>Malacostraca</taxon>
        <taxon>Eumalacostraca</taxon>
        <taxon>Eucarida</taxon>
        <taxon>Decapoda</taxon>
        <taxon>Pleocyemata</taxon>
        <taxon>Brachyura</taxon>
        <taxon>Eubrachyura</taxon>
        <taxon>Portunoidea</taxon>
        <taxon>Portunidae</taxon>
        <taxon>Portuninae</taxon>
        <taxon>Portunus</taxon>
    </lineage>
</organism>
<dbReference type="EMBL" id="VSRR010011302">
    <property type="protein sequence ID" value="MPC52981.1"/>
    <property type="molecule type" value="Genomic_DNA"/>
</dbReference>
<accession>A0A5B7FZN5</accession>
<evidence type="ECO:0000313" key="2">
    <source>
        <dbReference type="Proteomes" id="UP000324222"/>
    </source>
</evidence>
<comment type="caution">
    <text evidence="1">The sequence shown here is derived from an EMBL/GenBank/DDBJ whole genome shotgun (WGS) entry which is preliminary data.</text>
</comment>
<sequence>MPSTETPLKVSSELSLWRPGQQLKDLLNLYLQLGNQVTAIIRISHLLQEVHTATMNNEVLCYAVSY</sequence>
<keyword evidence="2" id="KW-1185">Reference proteome</keyword>
<proteinExistence type="predicted"/>
<reference evidence="1 2" key="1">
    <citation type="submission" date="2019-05" db="EMBL/GenBank/DDBJ databases">
        <title>Another draft genome of Portunus trituberculatus and its Hox gene families provides insights of decapod evolution.</title>
        <authorList>
            <person name="Jeong J.-H."/>
            <person name="Song I."/>
            <person name="Kim S."/>
            <person name="Choi T."/>
            <person name="Kim D."/>
            <person name="Ryu S."/>
            <person name="Kim W."/>
        </authorList>
    </citation>
    <scope>NUCLEOTIDE SEQUENCE [LARGE SCALE GENOMIC DNA]</scope>
    <source>
        <tissue evidence="1">Muscle</tissue>
    </source>
</reference>
<dbReference type="Proteomes" id="UP000324222">
    <property type="component" value="Unassembled WGS sequence"/>
</dbReference>
<gene>
    <name evidence="1" type="ORF">E2C01_046863</name>
</gene>
<name>A0A5B7FZN5_PORTR</name>
<protein>
    <submittedName>
        <fullName evidence="1">Uncharacterized protein</fullName>
    </submittedName>
</protein>
<dbReference type="AlphaFoldDB" id="A0A5B7FZN5"/>